<dbReference type="EMBL" id="LDRT01000033">
    <property type="protein sequence ID" value="KTR95372.1"/>
    <property type="molecule type" value="Genomic_DNA"/>
</dbReference>
<dbReference type="AlphaFoldDB" id="A0A147EYJ7"/>
<name>A0A147EYJ7_MICTE</name>
<comment type="caution">
    <text evidence="1">The sequence shown here is derived from an EMBL/GenBank/DDBJ whole genome shotgun (WGS) entry which is preliminary data.</text>
</comment>
<gene>
    <name evidence="1" type="ORF">NS220_06105</name>
</gene>
<dbReference type="PATRIC" id="fig|2033.6.peg.2195"/>
<evidence type="ECO:0000313" key="1">
    <source>
        <dbReference type="EMBL" id="KTR95372.1"/>
    </source>
</evidence>
<proteinExistence type="predicted"/>
<organism evidence="1 2">
    <name type="scientific">Microbacterium testaceum</name>
    <name type="common">Aureobacterium testaceum</name>
    <name type="synonym">Brevibacterium testaceum</name>
    <dbReference type="NCBI Taxonomy" id="2033"/>
    <lineage>
        <taxon>Bacteria</taxon>
        <taxon>Bacillati</taxon>
        <taxon>Actinomycetota</taxon>
        <taxon>Actinomycetes</taxon>
        <taxon>Micrococcales</taxon>
        <taxon>Microbacteriaceae</taxon>
        <taxon>Microbacterium</taxon>
    </lineage>
</organism>
<protein>
    <submittedName>
        <fullName evidence="1">Uncharacterized protein</fullName>
    </submittedName>
</protein>
<sequence length="160" mass="17656">MNTIHPAVAATLRSIIGLEVDDADPLHRKLAKTITDLGPGATYGQRIVALRFDFAWELRTAGKVFGDAKGEYEVTKSKRVVEITEKAALEERKITLGLAEHMAEAELYELKLTYLVAEQRERAMRKFLEALDAALDNHRTDRADSRAVDRASAQGYGGGA</sequence>
<dbReference type="RefSeq" id="WP_058623194.1">
    <property type="nucleotide sequence ID" value="NZ_LDRT01000033.1"/>
</dbReference>
<accession>A0A147EYJ7</accession>
<dbReference type="OrthoDB" id="5083354at2"/>
<dbReference type="Proteomes" id="UP000075025">
    <property type="component" value="Unassembled WGS sequence"/>
</dbReference>
<evidence type="ECO:0000313" key="2">
    <source>
        <dbReference type="Proteomes" id="UP000075025"/>
    </source>
</evidence>
<reference evidence="1 2" key="1">
    <citation type="journal article" date="2016" name="Front. Microbiol.">
        <title>Genomic Resource of Rice Seed Associated Bacteria.</title>
        <authorList>
            <person name="Midha S."/>
            <person name="Bansal K."/>
            <person name="Sharma S."/>
            <person name="Kumar N."/>
            <person name="Patil P.P."/>
            <person name="Chaudhry V."/>
            <person name="Patil P.B."/>
        </authorList>
    </citation>
    <scope>NUCLEOTIDE SEQUENCE [LARGE SCALE GENOMIC DNA]</scope>
    <source>
        <strain evidence="1 2">NS220</strain>
    </source>
</reference>